<keyword evidence="2" id="KW-0812">Transmembrane</keyword>
<proteinExistence type="predicted"/>
<feature type="region of interest" description="Disordered" evidence="1">
    <location>
        <begin position="86"/>
        <end position="114"/>
    </location>
</feature>
<dbReference type="Proteomes" id="UP000325440">
    <property type="component" value="Unassembled WGS sequence"/>
</dbReference>
<dbReference type="EMBL" id="CABPRJ010001451">
    <property type="protein sequence ID" value="VVC37655.1"/>
    <property type="molecule type" value="Genomic_DNA"/>
</dbReference>
<reference evidence="3 4" key="1">
    <citation type="submission" date="2019-08" db="EMBL/GenBank/DDBJ databases">
        <authorList>
            <person name="Alioto T."/>
            <person name="Alioto T."/>
            <person name="Gomez Garrido J."/>
        </authorList>
    </citation>
    <scope>NUCLEOTIDE SEQUENCE [LARGE SCALE GENOMIC DNA]</scope>
</reference>
<keyword evidence="4" id="KW-1185">Reference proteome</keyword>
<sequence>MNTLEIRGILTYYLTTFLLWILTRIKEDFDFANNSWTEIMTTVVLYLTGLLSVYMLVENNFFAKEFVEALELNFQNINVYFPFTKEPSDEIPESKSKKAGGAENHNTEIQQTDG</sequence>
<evidence type="ECO:0000313" key="4">
    <source>
        <dbReference type="Proteomes" id="UP000325440"/>
    </source>
</evidence>
<keyword evidence="2" id="KW-1133">Transmembrane helix</keyword>
<evidence type="ECO:0000256" key="2">
    <source>
        <dbReference type="SAM" id="Phobius"/>
    </source>
</evidence>
<name>A0A5E4N7V4_9HEMI</name>
<dbReference type="AlphaFoldDB" id="A0A5E4N7V4"/>
<protein>
    <submittedName>
        <fullName evidence="3">Uncharacterized protein</fullName>
    </submittedName>
</protein>
<feature type="compositionally biased region" description="Basic and acidic residues" evidence="1">
    <location>
        <begin position="86"/>
        <end position="96"/>
    </location>
</feature>
<accession>A0A5E4N7V4</accession>
<organism evidence="3 4">
    <name type="scientific">Cinara cedri</name>
    <dbReference type="NCBI Taxonomy" id="506608"/>
    <lineage>
        <taxon>Eukaryota</taxon>
        <taxon>Metazoa</taxon>
        <taxon>Ecdysozoa</taxon>
        <taxon>Arthropoda</taxon>
        <taxon>Hexapoda</taxon>
        <taxon>Insecta</taxon>
        <taxon>Pterygota</taxon>
        <taxon>Neoptera</taxon>
        <taxon>Paraneoptera</taxon>
        <taxon>Hemiptera</taxon>
        <taxon>Sternorrhyncha</taxon>
        <taxon>Aphidomorpha</taxon>
        <taxon>Aphidoidea</taxon>
        <taxon>Aphididae</taxon>
        <taxon>Lachninae</taxon>
        <taxon>Cinara</taxon>
    </lineage>
</organism>
<feature type="transmembrane region" description="Helical" evidence="2">
    <location>
        <begin position="6"/>
        <end position="23"/>
    </location>
</feature>
<gene>
    <name evidence="3" type="ORF">CINCED_3A014371</name>
</gene>
<keyword evidence="2" id="KW-0472">Membrane</keyword>
<evidence type="ECO:0000256" key="1">
    <source>
        <dbReference type="SAM" id="MobiDB-lite"/>
    </source>
</evidence>
<feature type="transmembrane region" description="Helical" evidence="2">
    <location>
        <begin position="35"/>
        <end position="57"/>
    </location>
</feature>
<evidence type="ECO:0000313" key="3">
    <source>
        <dbReference type="EMBL" id="VVC37655.1"/>
    </source>
</evidence>